<sequence length="293" mass="34114">MKTMKKILLMLVILPMFWHCQQGPSRKELLVQNDSLARMAAMKDTQMNQMINTIGDIEATLRVIKEKEKIIALKAQEGETSVNDAQQINEDIRLIYDLMLQNKQRIQSLEQQLKRSGVENSRLKKLVESLQAQLIQKNEEIRELNELLQKKNAEIDNMNYALADMELALDSLKEANAQAKEQLEATKDDMFTGYYAIGTRSELKERNIIDYKGFLFFGKTEVLKEQFDKAYFAEIDTRQTDSIEIFQRNVKILTPHPQDSYSLQTQEDGNQVLVINNREDFWSISRYLVILVR</sequence>
<evidence type="ECO:0000313" key="3">
    <source>
        <dbReference type="EMBL" id="SFE43055.1"/>
    </source>
</evidence>
<feature type="chain" id="PRO_5010238666" evidence="2">
    <location>
        <begin position="21"/>
        <end position="293"/>
    </location>
</feature>
<organism evidence="3 4">
    <name type="scientific">Thermophagus xiamenensis</name>
    <dbReference type="NCBI Taxonomy" id="385682"/>
    <lineage>
        <taxon>Bacteria</taxon>
        <taxon>Pseudomonadati</taxon>
        <taxon>Bacteroidota</taxon>
        <taxon>Bacteroidia</taxon>
        <taxon>Marinilabiliales</taxon>
        <taxon>Marinilabiliaceae</taxon>
        <taxon>Thermophagus</taxon>
    </lineage>
</organism>
<dbReference type="Proteomes" id="UP000181976">
    <property type="component" value="Unassembled WGS sequence"/>
</dbReference>
<gene>
    <name evidence="3" type="ORF">SAMN05444380_11159</name>
</gene>
<dbReference type="AlphaFoldDB" id="A0A1I2AGC6"/>
<accession>A0A1I2AGC6</accession>
<keyword evidence="4" id="KW-1185">Reference proteome</keyword>
<dbReference type="InParanoid" id="A0A1I2AGC6"/>
<proteinExistence type="predicted"/>
<feature type="signal peptide" evidence="2">
    <location>
        <begin position="1"/>
        <end position="20"/>
    </location>
</feature>
<dbReference type="EMBL" id="FONA01000011">
    <property type="protein sequence ID" value="SFE43055.1"/>
    <property type="molecule type" value="Genomic_DNA"/>
</dbReference>
<keyword evidence="2" id="KW-0732">Signal</keyword>
<name>A0A1I2AGC6_9BACT</name>
<dbReference type="eggNOG" id="COG4372">
    <property type="taxonomic scope" value="Bacteria"/>
</dbReference>
<dbReference type="OrthoDB" id="597123at2"/>
<feature type="coiled-coil region" evidence="1">
    <location>
        <begin position="106"/>
        <end position="189"/>
    </location>
</feature>
<dbReference type="STRING" id="385682.SAMN05444380_11159"/>
<reference evidence="3 4" key="1">
    <citation type="submission" date="2016-10" db="EMBL/GenBank/DDBJ databases">
        <authorList>
            <person name="de Groot N.N."/>
        </authorList>
    </citation>
    <scope>NUCLEOTIDE SEQUENCE [LARGE SCALE GENOMIC DNA]</scope>
    <source>
        <strain evidence="3 4">DSM 19012</strain>
    </source>
</reference>
<evidence type="ECO:0000313" key="4">
    <source>
        <dbReference type="Proteomes" id="UP000181976"/>
    </source>
</evidence>
<evidence type="ECO:0000256" key="2">
    <source>
        <dbReference type="SAM" id="SignalP"/>
    </source>
</evidence>
<protein>
    <submittedName>
        <fullName evidence="3">Uncharacterized protein</fullName>
    </submittedName>
</protein>
<evidence type="ECO:0000256" key="1">
    <source>
        <dbReference type="SAM" id="Coils"/>
    </source>
</evidence>
<keyword evidence="1" id="KW-0175">Coiled coil</keyword>